<organism evidence="2 3">
    <name type="scientific">Humicola insolens</name>
    <name type="common">Soft-rot fungus</name>
    <dbReference type="NCBI Taxonomy" id="85995"/>
    <lineage>
        <taxon>Eukaryota</taxon>
        <taxon>Fungi</taxon>
        <taxon>Dikarya</taxon>
        <taxon>Ascomycota</taxon>
        <taxon>Pezizomycotina</taxon>
        <taxon>Sordariomycetes</taxon>
        <taxon>Sordariomycetidae</taxon>
        <taxon>Sordariales</taxon>
        <taxon>Chaetomiaceae</taxon>
        <taxon>Mycothermus</taxon>
    </lineage>
</organism>
<keyword evidence="1" id="KW-0472">Membrane</keyword>
<proteinExistence type="predicted"/>
<evidence type="ECO:0000313" key="3">
    <source>
        <dbReference type="Proteomes" id="UP001583172"/>
    </source>
</evidence>
<dbReference type="Proteomes" id="UP001583172">
    <property type="component" value="Unassembled WGS sequence"/>
</dbReference>
<keyword evidence="1" id="KW-0812">Transmembrane</keyword>
<protein>
    <submittedName>
        <fullName evidence="2">Uncharacterized protein</fullName>
    </submittedName>
</protein>
<evidence type="ECO:0000256" key="1">
    <source>
        <dbReference type="SAM" id="Phobius"/>
    </source>
</evidence>
<dbReference type="EMBL" id="JAZGSY010000053">
    <property type="protein sequence ID" value="KAL1842114.1"/>
    <property type="molecule type" value="Genomic_DNA"/>
</dbReference>
<name>A0ABR3VJQ1_HUMIN</name>
<gene>
    <name evidence="2" type="ORF">VTJ49DRAFT_5993</name>
</gene>
<keyword evidence="1" id="KW-1133">Transmembrane helix</keyword>
<comment type="caution">
    <text evidence="2">The sequence shown here is derived from an EMBL/GenBank/DDBJ whole genome shotgun (WGS) entry which is preliminary data.</text>
</comment>
<evidence type="ECO:0000313" key="2">
    <source>
        <dbReference type="EMBL" id="KAL1842114.1"/>
    </source>
</evidence>
<sequence length="177" mass="19461">MAIDVKTVIPDWTPAELSVQKFVYPIIDFWVTTTVLALVTHILRYPVWYHPDAVHKRAPGNRPPVHSGLIPYSPAPGQPVPLVSALVSPYGYPPHSAAYPQNYPQQPPAVVYYQPVGTVSELLPTPVPATRAYEADGTQQPAELQGAATLRRRSRASMLAKVQKGAWTSDYLILGRV</sequence>
<reference evidence="2 3" key="1">
    <citation type="journal article" date="2024" name="Commun. Biol.">
        <title>Comparative genomic analysis of thermophilic fungi reveals convergent evolutionary adaptations and gene losses.</title>
        <authorList>
            <person name="Steindorff A.S."/>
            <person name="Aguilar-Pontes M.V."/>
            <person name="Robinson A.J."/>
            <person name="Andreopoulos B."/>
            <person name="LaButti K."/>
            <person name="Kuo A."/>
            <person name="Mondo S."/>
            <person name="Riley R."/>
            <person name="Otillar R."/>
            <person name="Haridas S."/>
            <person name="Lipzen A."/>
            <person name="Grimwood J."/>
            <person name="Schmutz J."/>
            <person name="Clum A."/>
            <person name="Reid I.D."/>
            <person name="Moisan M.C."/>
            <person name="Butler G."/>
            <person name="Nguyen T.T.M."/>
            <person name="Dewar K."/>
            <person name="Conant G."/>
            <person name="Drula E."/>
            <person name="Henrissat B."/>
            <person name="Hansel C."/>
            <person name="Singer S."/>
            <person name="Hutchinson M.I."/>
            <person name="de Vries R.P."/>
            <person name="Natvig D.O."/>
            <person name="Powell A.J."/>
            <person name="Tsang A."/>
            <person name="Grigoriev I.V."/>
        </authorList>
    </citation>
    <scope>NUCLEOTIDE SEQUENCE [LARGE SCALE GENOMIC DNA]</scope>
    <source>
        <strain evidence="2 3">CBS 620.91</strain>
    </source>
</reference>
<keyword evidence="3" id="KW-1185">Reference proteome</keyword>
<feature type="transmembrane region" description="Helical" evidence="1">
    <location>
        <begin position="22"/>
        <end position="43"/>
    </location>
</feature>
<accession>A0ABR3VJQ1</accession>